<dbReference type="InterPro" id="IPR014776">
    <property type="entry name" value="4pyrrole_Mease_sub2"/>
</dbReference>
<name>A0A9X2L491_9BACT</name>
<dbReference type="Pfam" id="PF00590">
    <property type="entry name" value="TP_methylase"/>
    <property type="match status" value="1"/>
</dbReference>
<reference evidence="7" key="1">
    <citation type="submission" date="2022-06" db="EMBL/GenBank/DDBJ databases">
        <title>Gracilimonas sp. CAU 1638 isolated from sea sediment.</title>
        <authorList>
            <person name="Kim W."/>
        </authorList>
    </citation>
    <scope>NUCLEOTIDE SEQUENCE</scope>
    <source>
        <strain evidence="7">CAU 1638</strain>
    </source>
</reference>
<sequence>MNTGTLYLIPSTLGKTPGNNTIPEYTLEVLRKLDVLMVENLKTATSFLQWVGDTVPEYEIDFYPLNKNTPEQEIHSFLKPLLNGRDAGILSEAGAPGVADPGARLVKLAHQYQINVVPLVGPSSILLALMASGFNGQQFSFHGYLPMDQKKRKSMITQLEGESRRHDRTQIFMEAPYRNNELLKDAISVCSPATRLCTATDITLPSEEIISKHISEWESMKLPDLDKRPTIFLLYAKE</sequence>
<dbReference type="InterPro" id="IPR014777">
    <property type="entry name" value="4pyrrole_Mease_sub1"/>
</dbReference>
<evidence type="ECO:0000256" key="3">
    <source>
        <dbReference type="ARBA" id="ARBA00022603"/>
    </source>
</evidence>
<keyword evidence="5" id="KW-0949">S-adenosyl-L-methionine</keyword>
<comment type="caution">
    <text evidence="7">The sequence shown here is derived from an EMBL/GenBank/DDBJ whole genome shotgun (WGS) entry which is preliminary data.</text>
</comment>
<evidence type="ECO:0000256" key="4">
    <source>
        <dbReference type="ARBA" id="ARBA00022679"/>
    </source>
</evidence>
<keyword evidence="4" id="KW-0808">Transferase</keyword>
<dbReference type="GO" id="GO:0032259">
    <property type="term" value="P:methylation"/>
    <property type="evidence" value="ECO:0007669"/>
    <property type="project" value="UniProtKB-KW"/>
</dbReference>
<dbReference type="Proteomes" id="UP001139125">
    <property type="component" value="Unassembled WGS sequence"/>
</dbReference>
<dbReference type="EMBL" id="JANDBC010000002">
    <property type="protein sequence ID" value="MCP9292073.1"/>
    <property type="molecule type" value="Genomic_DNA"/>
</dbReference>
<keyword evidence="8" id="KW-1185">Reference proteome</keyword>
<dbReference type="GO" id="GO:0008168">
    <property type="term" value="F:methyltransferase activity"/>
    <property type="evidence" value="ECO:0007669"/>
    <property type="project" value="UniProtKB-KW"/>
</dbReference>
<evidence type="ECO:0000313" key="7">
    <source>
        <dbReference type="EMBL" id="MCP9292073.1"/>
    </source>
</evidence>
<evidence type="ECO:0000313" key="8">
    <source>
        <dbReference type="Proteomes" id="UP001139125"/>
    </source>
</evidence>
<dbReference type="InterPro" id="IPR008189">
    <property type="entry name" value="rRNA_ssu_MeTfrase_I"/>
</dbReference>
<organism evidence="7 8">
    <name type="scientific">Gracilimonas sediminicola</name>
    <dbReference type="NCBI Taxonomy" id="2952158"/>
    <lineage>
        <taxon>Bacteria</taxon>
        <taxon>Pseudomonadati</taxon>
        <taxon>Balneolota</taxon>
        <taxon>Balneolia</taxon>
        <taxon>Balneolales</taxon>
        <taxon>Balneolaceae</taxon>
        <taxon>Gracilimonas</taxon>
    </lineage>
</organism>
<evidence type="ECO:0000256" key="5">
    <source>
        <dbReference type="ARBA" id="ARBA00022691"/>
    </source>
</evidence>
<dbReference type="PANTHER" id="PTHR46111:SF2">
    <property type="entry name" value="SAM-DEPENDENT METHYLTRANSFERASE"/>
    <property type="match status" value="1"/>
</dbReference>
<evidence type="ECO:0000259" key="6">
    <source>
        <dbReference type="Pfam" id="PF00590"/>
    </source>
</evidence>
<evidence type="ECO:0000256" key="1">
    <source>
        <dbReference type="ARBA" id="ARBA00022490"/>
    </source>
</evidence>
<evidence type="ECO:0000256" key="2">
    <source>
        <dbReference type="ARBA" id="ARBA00022552"/>
    </source>
</evidence>
<dbReference type="CDD" id="cd11649">
    <property type="entry name" value="RsmI_like"/>
    <property type="match status" value="1"/>
</dbReference>
<feature type="domain" description="Tetrapyrrole methylase" evidence="6">
    <location>
        <begin position="22"/>
        <end position="215"/>
    </location>
</feature>
<dbReference type="InterPro" id="IPR035996">
    <property type="entry name" value="4pyrrol_Methylase_sf"/>
</dbReference>
<accession>A0A9X2L491</accession>
<dbReference type="Gene3D" id="3.40.1010.10">
    <property type="entry name" value="Cobalt-precorrin-4 Transmethylase, Domain 1"/>
    <property type="match status" value="1"/>
</dbReference>
<keyword evidence="3 7" id="KW-0489">Methyltransferase</keyword>
<keyword evidence="2" id="KW-0698">rRNA processing</keyword>
<dbReference type="RefSeq" id="WP_255134947.1">
    <property type="nucleotide sequence ID" value="NZ_JANDBC010000002.1"/>
</dbReference>
<dbReference type="PANTHER" id="PTHR46111">
    <property type="entry name" value="RIBOSOMAL RNA SMALL SUBUNIT METHYLTRANSFERASE I"/>
    <property type="match status" value="1"/>
</dbReference>
<dbReference type="GO" id="GO:0006364">
    <property type="term" value="P:rRNA processing"/>
    <property type="evidence" value="ECO:0007669"/>
    <property type="project" value="UniProtKB-KW"/>
</dbReference>
<gene>
    <name evidence="7" type="ORF">NM125_10835</name>
</gene>
<dbReference type="PIRSF" id="PIRSF005917">
    <property type="entry name" value="MTase_YraL"/>
    <property type="match status" value="1"/>
</dbReference>
<keyword evidence="1" id="KW-0963">Cytoplasm</keyword>
<dbReference type="Gene3D" id="3.30.950.10">
    <property type="entry name" value="Methyltransferase, Cobalt-precorrin-4 Transmethylase, Domain 2"/>
    <property type="match status" value="1"/>
</dbReference>
<dbReference type="SUPFAM" id="SSF53790">
    <property type="entry name" value="Tetrapyrrole methylase"/>
    <property type="match status" value="1"/>
</dbReference>
<protein>
    <submittedName>
        <fullName evidence="7">SAM-dependent methyltransferase</fullName>
    </submittedName>
</protein>
<dbReference type="AlphaFoldDB" id="A0A9X2L491"/>
<proteinExistence type="predicted"/>
<dbReference type="InterPro" id="IPR000878">
    <property type="entry name" value="4pyrrol_Mease"/>
</dbReference>